<dbReference type="Pfam" id="PF00078">
    <property type="entry name" value="RVT_1"/>
    <property type="match status" value="1"/>
</dbReference>
<reference evidence="13 14" key="2">
    <citation type="submission" date="2020-07" db="EMBL/GenBank/DDBJ databases">
        <title>Genome assembly of wild tea tree DASZ reveals pedigree and selection history of tea varieties.</title>
        <authorList>
            <person name="Zhang W."/>
        </authorList>
    </citation>
    <scope>NUCLEOTIDE SEQUENCE [LARGE SCALE GENOMIC DNA]</scope>
    <source>
        <strain evidence="14">cv. G240</strain>
        <tissue evidence="13">Leaf</tissue>
    </source>
</reference>
<dbReference type="InterPro" id="IPR043128">
    <property type="entry name" value="Rev_trsase/Diguanyl_cyclase"/>
</dbReference>
<dbReference type="PROSITE" id="PS50879">
    <property type="entry name" value="RNASE_H_1"/>
    <property type="match status" value="1"/>
</dbReference>
<feature type="region of interest" description="Disordered" evidence="9">
    <location>
        <begin position="1624"/>
        <end position="1665"/>
    </location>
</feature>
<keyword evidence="14" id="KW-1185">Reference proteome</keyword>
<dbReference type="CDD" id="cd09279">
    <property type="entry name" value="RNase_HI_like"/>
    <property type="match status" value="1"/>
</dbReference>
<keyword evidence="3" id="KW-0548">Nucleotidyltransferase</keyword>
<dbReference type="Pfam" id="PF17917">
    <property type="entry name" value="RT_RNaseH"/>
    <property type="match status" value="1"/>
</dbReference>
<reference evidence="14" key="1">
    <citation type="journal article" date="2020" name="Nat. Commun.">
        <title>Genome assembly of wild tea tree DASZ reveals pedigree and selection history of tea varieties.</title>
        <authorList>
            <person name="Zhang W."/>
            <person name="Zhang Y."/>
            <person name="Qiu H."/>
            <person name="Guo Y."/>
            <person name="Wan H."/>
            <person name="Zhang X."/>
            <person name="Scossa F."/>
            <person name="Alseekh S."/>
            <person name="Zhang Q."/>
            <person name="Wang P."/>
            <person name="Xu L."/>
            <person name="Schmidt M.H."/>
            <person name="Jia X."/>
            <person name="Li D."/>
            <person name="Zhu A."/>
            <person name="Guo F."/>
            <person name="Chen W."/>
            <person name="Ni D."/>
            <person name="Usadel B."/>
            <person name="Fernie A.R."/>
            <person name="Wen W."/>
        </authorList>
    </citation>
    <scope>NUCLEOTIDE SEQUENCE [LARGE SCALE GENOMIC DNA]</scope>
    <source>
        <strain evidence="14">cv. G240</strain>
    </source>
</reference>
<dbReference type="InterPro" id="IPR005162">
    <property type="entry name" value="Retrotrans_gag_dom"/>
</dbReference>
<dbReference type="GO" id="GO:0015074">
    <property type="term" value="P:DNA integration"/>
    <property type="evidence" value="ECO:0007669"/>
    <property type="project" value="InterPro"/>
</dbReference>
<dbReference type="Gene3D" id="3.30.70.270">
    <property type="match status" value="2"/>
</dbReference>
<dbReference type="CDD" id="cd01647">
    <property type="entry name" value="RT_LTR"/>
    <property type="match status" value="1"/>
</dbReference>
<evidence type="ECO:0000256" key="2">
    <source>
        <dbReference type="ARBA" id="ARBA00022679"/>
    </source>
</evidence>
<comment type="caution">
    <text evidence="13">The sequence shown here is derived from an EMBL/GenBank/DDBJ whole genome shotgun (WGS) entry which is preliminary data.</text>
</comment>
<dbReference type="CDD" id="cd09274">
    <property type="entry name" value="RNase_HI_RT_Ty3"/>
    <property type="match status" value="1"/>
</dbReference>
<dbReference type="SUPFAM" id="SSF50630">
    <property type="entry name" value="Acid proteases"/>
    <property type="match status" value="1"/>
</dbReference>
<dbReference type="PANTHER" id="PTHR48475">
    <property type="entry name" value="RIBONUCLEASE H"/>
    <property type="match status" value="1"/>
</dbReference>
<dbReference type="InterPro" id="IPR000477">
    <property type="entry name" value="RT_dom"/>
</dbReference>
<feature type="compositionally biased region" description="Low complexity" evidence="9">
    <location>
        <begin position="404"/>
        <end position="422"/>
    </location>
</feature>
<proteinExistence type="predicted"/>
<feature type="region of interest" description="Disordered" evidence="9">
    <location>
        <begin position="1540"/>
        <end position="1562"/>
    </location>
</feature>
<dbReference type="EMBL" id="JACBKZ010000014">
    <property type="protein sequence ID" value="KAF5934679.1"/>
    <property type="molecule type" value="Genomic_DNA"/>
</dbReference>
<keyword evidence="7" id="KW-0695">RNA-directed DNA polymerase</keyword>
<evidence type="ECO:0000256" key="4">
    <source>
        <dbReference type="ARBA" id="ARBA00022722"/>
    </source>
</evidence>
<feature type="domain" description="Reverse transcriptase" evidence="10">
    <location>
        <begin position="1838"/>
        <end position="2017"/>
    </location>
</feature>
<sequence>MLCLFRSLRVAAASPASGLPNPVLCLVSVCEPDSVFSVSFPEGRERSRRPSLSGRRLHFVAVGHFAHFGARFPVFRDCWPCASVRDRLTISVCPGFWHATYLLPFEGHWGLGNPLRGRTPLSVLNSPFSGSRTACFGPRTFVLHRFLLIFGRDLCFITRKVTEGTPCLPSAIPERFAGGLSCQGMTIRLTGCGLCQPAGISSVLSGSGLRASVQYYGYQACGHQSAFENRGSFSTIASNPADSPQALWTRGRRLNRSEDLVDGQPVFHSLPPVIKRRQRKRSVSEQRSPTQWFPPSAVSRVEIPIVATELDPPAVQIDQNSMATPTGVEEMMRQMQESMRQMHEDSVRQTEFSKQQAAIMAQQNELITRLQQQNAASVSHQIPPPAGAPLPGQAPAIQNPPPNTQNVVPNVQNLQEDTNLPTGPAPPPLPTQLSKAPAANHPDSPFEFEVDHTALKLSKLEKLFKKSQGVKAIPDIGDEYTDVAVMLPDRFKMPQIDRFDGSGDPMVHLRLFSDILRPMGLTRSQKLSLFSRTLSGIAATWHAKLEDEVKKNWDEMAEAFVAQYSYNTQIEITTRDLETTRQEPKEAFSDFVTRWRAKASMMTLRPTDKDQIRMIVRNLHTKLMLRMIVIPFPTFADLHEMGVQIKDALKQGLFDQDREQPRRTFNRNNNAGPSGAATSRALEVSVVTTIPPPLPRPMAATPFSGASGSDNQASRFQPRGQITFTPLHMPLTKALGVLIKKNHLKPLEPRPPPNPLPPSYDPAKYCAYHQQHGHDTDRCYRLRHEIQDLIDKQVIAPPDKPNVTTNPLPPHNQAPPPRRINFIQTGVASYDPSIYITPSHLPKPEVSLPDCTNFLCMVDISTTQPEPTVVTTEDGTGQISGENWVVESGDEQSLAGGAYNPSKYITSTSQNGLNIELSEEEELCVIQEDGFRRGADDLATIEEDFADLQFFDDQELGNASINWFDNEESAEATGWLDDQPDIVGEPQPEQSPAGASVIAMAGRAGSQDLPPESAGAKNSARDLGIVDTEIVEKPTVLTQMERERFEETERIRKAKGPEGTESVVGTKIENAASMWAESTASAIRPEPDRCLLAASGMWWEDDDLCLAHTDEDWGSGQPDDTWYLDEVDHMTRSGWYFKPPHLDQPEASGKDKEVEKQKEKQIEEEAVLKQLKKIQADISIWGLLMASRVHREAVLSAMDKSKLSIDTTPEQLVGLVFPGGGSPALTFSDKELPLEGTNHNKPLYISVECRDKWIPVVLVDTGSAINVCPARTAYAIGLKPVDFVPTTQVIRAYDNTSREVMGTVKIQTKVGPGQHNIEFHILDVPATFNLLLGRPWLHQVKAVSSTLHQMLKYPHGKGVAIVFGNSSIHPPPEVSTPVLEIEHGTEDVFLSGFTLAEARIVQKVMAVNEGMYVSAQSIYLMNKLKHTPGMGLGRSGRKGVSVLAEVPHNPHTFGLGYLPTKEDWVRKGKEMAGRARAKKAGKPFELMHRPIWGTQNGRFVREGEDFPFCGFPKPWLNTERKCVPGFEIFFDLQLSGDDATGEQTDPSVKVEQSKGAQSEGTELEMGVALASLLSDPSIDQMCLGDNSSVSMIGDETAAGLPATILDASIAPSLIWQYEEGFLSSSTGSGSEPESDSTESCESESGSSSTESESGSPGDDNPDATILSRSSFSFSFESVVTEESDGLEILNENQVAVVSEYFSVPLIYCMNSDFQNFDENDEDEIPPVLQRLIDQEQERFVKPLTDEIITVNIGTEEDPRLVQIGSTLSSEERERLVALLKDFKDVFAWSYEDMPGIDPEIVQHRIPLDPEARPVKQKLRRIRPDWALKIKEEVTKQIDAGFLQVSEYPTWLANIVPVPKKDGRVRVCVDFRNLNRASPKDDFPLPHIDELVDFTTGHALLSFMDGFSGYNQIMMAPEDREKTAFTTPWGTYCYRVMPFGLKNAGATYQRAATTILHDMIHKEVEVYVDDMIVKSKEREGHYTALQKFFQRIREFRLRLNPQKCTFGVTAGKMLGFLITQRGIEVDPSKIKAISEMPPPRTEKEVRGFLGKVQFIRRFISKLTLTCEPLFGLLKKGKKFQWDGRCQAAFEQIKEYLQNPPVLSPPEPGKPLILYLSVTETTMGCMLAQESEDKVEREIYYVSKKMLDYETRYTPLEKACLALVWATRKLRHYLLAHSVMLVSRLDPIKYLFEKPALTGRLARWLLLLSEFDLKYVTRKSVKGRAVAEFLANHPVEGDEAVEYLFPDEAILHIDDEYWTMYFDGASNQYGYGIGVLLIAPDNSRIPLAFKLRFKVSNNEAEYEACIAGLEAALELGARRLDVIGDSNLVVSQANGDWKVKEEKMMMYHQTLDLIIPRFEKLNFAHLPRENNRFADSLATLSSMIDIPFGIRMRPVVIDQKFVPAYESIAAIDEVQDENPWYFDIWNFLEREVYPPGVNAKDKRAIRRMAVQFIICGGKLYKRGHLGMHKLCVEADESKRLMEAIHGGECGAHMNGVMLARKILRQGYYWSTMEEDCIGFVRRCHKCQIHANRMNIPPSKLYNMTSPWPFSVWGIDVIGAVTPKGSNGHEFILVAIDYFTKWVEAQSYAMLKASHVAKFIRKNIICRYGVPNEIISDNGSHFKKEVIDLLEKYNVAFHKSSTYRPQTNGAVEAANKNIKHILQKMVETYRDWPDKLPFALWGYRTSIRASTGATPYSLVYGMEAVLPIEIEVPSLRVLAECQIAEADWQQSRFEELMLFDERRLKALYHVQGYQRRIARAFNKKVKSRNLKEGDLVLKDNRATIHDPRGKFRPNWTGPYIIKAIWSGGAVVLMDLDGLEFSQPINMDKLKKYYP</sequence>
<evidence type="ECO:0000256" key="5">
    <source>
        <dbReference type="ARBA" id="ARBA00022759"/>
    </source>
</evidence>
<dbReference type="InterPro" id="IPR012337">
    <property type="entry name" value="RNaseH-like_sf"/>
</dbReference>
<dbReference type="PROSITE" id="PS50878">
    <property type="entry name" value="RT_POL"/>
    <property type="match status" value="1"/>
</dbReference>
<feature type="compositionally biased region" description="Polar residues" evidence="9">
    <location>
        <begin position="371"/>
        <end position="380"/>
    </location>
</feature>
<dbReference type="Pfam" id="PF17921">
    <property type="entry name" value="Integrase_H2C2"/>
    <property type="match status" value="1"/>
</dbReference>
<dbReference type="Gene3D" id="3.10.10.10">
    <property type="entry name" value="HIV Type 1 Reverse Transcriptase, subunit A, domain 1"/>
    <property type="match status" value="1"/>
</dbReference>
<feature type="domain" description="Integrase catalytic" evidence="12">
    <location>
        <begin position="2540"/>
        <end position="2700"/>
    </location>
</feature>
<evidence type="ECO:0000256" key="3">
    <source>
        <dbReference type="ARBA" id="ARBA00022695"/>
    </source>
</evidence>
<dbReference type="GO" id="GO:0006310">
    <property type="term" value="P:DNA recombination"/>
    <property type="evidence" value="ECO:0007669"/>
    <property type="project" value="UniProtKB-KW"/>
</dbReference>
<evidence type="ECO:0000256" key="8">
    <source>
        <dbReference type="ARBA" id="ARBA00023172"/>
    </source>
</evidence>
<evidence type="ECO:0000259" key="10">
    <source>
        <dbReference type="PROSITE" id="PS50878"/>
    </source>
</evidence>
<feature type="domain" description="RNase H type-1" evidence="11">
    <location>
        <begin position="2252"/>
        <end position="2381"/>
    </location>
</feature>
<dbReference type="SUPFAM" id="SSF56672">
    <property type="entry name" value="DNA/RNA polymerases"/>
    <property type="match status" value="1"/>
</dbReference>
<dbReference type="SUPFAM" id="SSF53098">
    <property type="entry name" value="Ribonuclease H-like"/>
    <property type="match status" value="2"/>
</dbReference>
<dbReference type="PROSITE" id="PS50994">
    <property type="entry name" value="INTEGRASE"/>
    <property type="match status" value="1"/>
</dbReference>
<keyword evidence="8" id="KW-0233">DNA recombination</keyword>
<dbReference type="Gene3D" id="1.10.340.70">
    <property type="match status" value="1"/>
</dbReference>
<evidence type="ECO:0000256" key="1">
    <source>
        <dbReference type="ARBA" id="ARBA00012493"/>
    </source>
</evidence>
<keyword evidence="4" id="KW-0540">Nuclease</keyword>
<name>A0A7J7G1X7_CAMSI</name>
<evidence type="ECO:0000313" key="14">
    <source>
        <dbReference type="Proteomes" id="UP000593564"/>
    </source>
</evidence>
<organism evidence="13 14">
    <name type="scientific">Camellia sinensis</name>
    <name type="common">Tea plant</name>
    <name type="synonym">Thea sinensis</name>
    <dbReference type="NCBI Taxonomy" id="4442"/>
    <lineage>
        <taxon>Eukaryota</taxon>
        <taxon>Viridiplantae</taxon>
        <taxon>Streptophyta</taxon>
        <taxon>Embryophyta</taxon>
        <taxon>Tracheophyta</taxon>
        <taxon>Spermatophyta</taxon>
        <taxon>Magnoliopsida</taxon>
        <taxon>eudicotyledons</taxon>
        <taxon>Gunneridae</taxon>
        <taxon>Pentapetalae</taxon>
        <taxon>asterids</taxon>
        <taxon>Ericales</taxon>
        <taxon>Theaceae</taxon>
        <taxon>Camellia</taxon>
    </lineage>
</organism>
<dbReference type="FunFam" id="3.30.70.270:FF:000020">
    <property type="entry name" value="Transposon Tf2-6 polyprotein-like Protein"/>
    <property type="match status" value="1"/>
</dbReference>
<dbReference type="GO" id="GO:0004523">
    <property type="term" value="F:RNA-DNA hybrid ribonuclease activity"/>
    <property type="evidence" value="ECO:0007669"/>
    <property type="project" value="InterPro"/>
</dbReference>
<evidence type="ECO:0000259" key="11">
    <source>
        <dbReference type="PROSITE" id="PS50879"/>
    </source>
</evidence>
<dbReference type="Gene3D" id="2.40.70.10">
    <property type="entry name" value="Acid Proteases"/>
    <property type="match status" value="1"/>
</dbReference>
<dbReference type="InterPro" id="IPR041373">
    <property type="entry name" value="RT_RNaseH"/>
</dbReference>
<dbReference type="InterPro" id="IPR036397">
    <property type="entry name" value="RNaseH_sf"/>
</dbReference>
<dbReference type="CDD" id="cd00303">
    <property type="entry name" value="retropepsin_like"/>
    <property type="match status" value="1"/>
</dbReference>
<dbReference type="Pfam" id="PF13456">
    <property type="entry name" value="RVT_3"/>
    <property type="match status" value="1"/>
</dbReference>
<keyword evidence="6" id="KW-0378">Hydrolase</keyword>
<feature type="compositionally biased region" description="Basic and acidic residues" evidence="9">
    <location>
        <begin position="1042"/>
        <end position="1058"/>
    </location>
</feature>
<evidence type="ECO:0000259" key="12">
    <source>
        <dbReference type="PROSITE" id="PS50994"/>
    </source>
</evidence>
<dbReference type="InterPro" id="IPR001584">
    <property type="entry name" value="Integrase_cat-core"/>
</dbReference>
<dbReference type="Proteomes" id="UP000593564">
    <property type="component" value="Unassembled WGS sequence"/>
</dbReference>
<gene>
    <name evidence="13" type="ORF">HYC85_030850</name>
</gene>
<feature type="compositionally biased region" description="Acidic residues" evidence="9">
    <location>
        <begin position="1632"/>
        <end position="1641"/>
    </location>
</feature>
<keyword evidence="5" id="KW-0255">Endonuclease</keyword>
<evidence type="ECO:0000313" key="13">
    <source>
        <dbReference type="EMBL" id="KAF5934679.1"/>
    </source>
</evidence>
<accession>A0A7J7G1X7</accession>
<dbReference type="InterPro" id="IPR041588">
    <property type="entry name" value="Integrase_H2C2"/>
</dbReference>
<dbReference type="PANTHER" id="PTHR48475:SF1">
    <property type="entry name" value="RNASE H TYPE-1 DOMAIN-CONTAINING PROTEIN"/>
    <property type="match status" value="1"/>
</dbReference>
<dbReference type="Gene3D" id="3.30.420.10">
    <property type="entry name" value="Ribonuclease H-like superfamily/Ribonuclease H"/>
    <property type="match status" value="2"/>
</dbReference>
<dbReference type="GO" id="GO:0003676">
    <property type="term" value="F:nucleic acid binding"/>
    <property type="evidence" value="ECO:0007669"/>
    <property type="project" value="InterPro"/>
</dbReference>
<feature type="region of interest" description="Disordered" evidence="9">
    <location>
        <begin position="371"/>
        <end position="441"/>
    </location>
</feature>
<dbReference type="InterPro" id="IPR043502">
    <property type="entry name" value="DNA/RNA_pol_sf"/>
</dbReference>
<feature type="compositionally biased region" description="Low complexity" evidence="9">
    <location>
        <begin position="1642"/>
        <end position="1658"/>
    </location>
</feature>
<dbReference type="Pfam" id="PF03732">
    <property type="entry name" value="Retrotrans_gag"/>
    <property type="match status" value="1"/>
</dbReference>
<keyword evidence="2" id="KW-0808">Transferase</keyword>
<feature type="region of interest" description="Disordered" evidence="9">
    <location>
        <begin position="656"/>
        <end position="678"/>
    </location>
</feature>
<evidence type="ECO:0000256" key="6">
    <source>
        <dbReference type="ARBA" id="ARBA00022801"/>
    </source>
</evidence>
<evidence type="ECO:0000256" key="9">
    <source>
        <dbReference type="SAM" id="MobiDB-lite"/>
    </source>
</evidence>
<dbReference type="Gene3D" id="3.10.20.370">
    <property type="match status" value="1"/>
</dbReference>
<dbReference type="EC" id="2.7.7.49" evidence="1"/>
<protein>
    <recommendedName>
        <fullName evidence="1">RNA-directed DNA polymerase</fullName>
        <ecNumber evidence="1">2.7.7.49</ecNumber>
    </recommendedName>
</protein>
<dbReference type="InterPro" id="IPR002156">
    <property type="entry name" value="RNaseH_domain"/>
</dbReference>
<dbReference type="InterPro" id="IPR021109">
    <property type="entry name" value="Peptidase_aspartic_dom_sf"/>
</dbReference>
<feature type="region of interest" description="Disordered" evidence="9">
    <location>
        <begin position="1042"/>
        <end position="1061"/>
    </location>
</feature>
<evidence type="ECO:0000256" key="7">
    <source>
        <dbReference type="ARBA" id="ARBA00022918"/>
    </source>
</evidence>